<evidence type="ECO:0000313" key="7">
    <source>
        <dbReference type="Proteomes" id="UP001168821"/>
    </source>
</evidence>
<sequence length="483" mass="57232">MTHPNEYLLKYTAIYRCSDDITNLKIRIKLRQVESFDDDSPQWDTKTFVWQQKVFSKSEIEFYKDEKNCVTDLEKKYHLDVVKLAPDAKWNLFSYVNDDDFVMREEINNYFQKTEEDEEEYDYRRSVEGAVRSPVGRNYEYDAMFIMADFGEYVDAAWIKYEKVLCVVKYDKKYKVMCVYPDFTQYQPYNLKIDGTTSRKFQYFVENVSTAMPEDDQYKETELIRKLNSHKLEVIKHLDSNFHLPPKNKLQIYLFFEILWAKEFEYDTIYVQYFIDLPPEWTCVDKKQLQGITQTCHTKGEDNVAHFGHVFDVTLDYNIEGLAKKIPKSPYIYFEIISKDTWSRYRTEGLTYKNLPVAKPGNYRFELQCFRLIPDSISGQLRRFFVGDCSNYNDITWIGLPKDYDGFFLNKYGTNTVGTGQIGIRVNVIQQSQAFLEQSRDSKDESLDIFEKLNSSSLVKSVEQVLQAFKRARKNMIAARKNL</sequence>
<comment type="subcellular location">
    <subcellularLocation>
        <location evidence="1">Cytoplasm</location>
        <location evidence="1">Cytoskeleton</location>
        <location evidence="1">Cilium basal body</location>
    </subcellularLocation>
</comment>
<organism evidence="6 7">
    <name type="scientific">Zophobas morio</name>
    <dbReference type="NCBI Taxonomy" id="2755281"/>
    <lineage>
        <taxon>Eukaryota</taxon>
        <taxon>Metazoa</taxon>
        <taxon>Ecdysozoa</taxon>
        <taxon>Arthropoda</taxon>
        <taxon>Hexapoda</taxon>
        <taxon>Insecta</taxon>
        <taxon>Pterygota</taxon>
        <taxon>Neoptera</taxon>
        <taxon>Endopterygota</taxon>
        <taxon>Coleoptera</taxon>
        <taxon>Polyphaga</taxon>
        <taxon>Cucujiformia</taxon>
        <taxon>Tenebrionidae</taxon>
        <taxon>Zophobas</taxon>
    </lineage>
</organism>
<gene>
    <name evidence="6" type="ORF">Zmor_017209</name>
</gene>
<keyword evidence="4" id="KW-0206">Cytoskeleton</keyword>
<keyword evidence="3" id="KW-0970">Cilium biogenesis/degradation</keyword>
<dbReference type="InterPro" id="IPR010796">
    <property type="entry name" value="C2_B9-type_dom"/>
</dbReference>
<evidence type="ECO:0000256" key="4">
    <source>
        <dbReference type="ARBA" id="ARBA00023212"/>
    </source>
</evidence>
<name>A0AA38I8J2_9CUCU</name>
<evidence type="ECO:0000313" key="6">
    <source>
        <dbReference type="EMBL" id="KAJ3651153.1"/>
    </source>
</evidence>
<keyword evidence="2" id="KW-0963">Cytoplasm</keyword>
<dbReference type="PROSITE" id="PS51381">
    <property type="entry name" value="C2_B9"/>
    <property type="match status" value="1"/>
</dbReference>
<keyword evidence="5" id="KW-0966">Cell projection</keyword>
<evidence type="ECO:0000256" key="3">
    <source>
        <dbReference type="ARBA" id="ARBA00022794"/>
    </source>
</evidence>
<dbReference type="GO" id="GO:0060271">
    <property type="term" value="P:cilium assembly"/>
    <property type="evidence" value="ECO:0007669"/>
    <property type="project" value="TreeGrafter"/>
</dbReference>
<evidence type="ECO:0000256" key="2">
    <source>
        <dbReference type="ARBA" id="ARBA00022490"/>
    </source>
</evidence>
<dbReference type="Pfam" id="PF07162">
    <property type="entry name" value="B9-C2"/>
    <property type="match status" value="1"/>
</dbReference>
<dbReference type="Proteomes" id="UP001168821">
    <property type="component" value="Unassembled WGS sequence"/>
</dbReference>
<dbReference type="PANTHER" id="PTHR12968:SF4">
    <property type="entry name" value="TECTONIC-LIKE COMPLEX MEMBER MKS1"/>
    <property type="match status" value="1"/>
</dbReference>
<evidence type="ECO:0008006" key="8">
    <source>
        <dbReference type="Google" id="ProtNLM"/>
    </source>
</evidence>
<accession>A0AA38I8J2</accession>
<keyword evidence="7" id="KW-1185">Reference proteome</keyword>
<dbReference type="GO" id="GO:0036038">
    <property type="term" value="C:MKS complex"/>
    <property type="evidence" value="ECO:0007669"/>
    <property type="project" value="TreeGrafter"/>
</dbReference>
<dbReference type="EMBL" id="JALNTZ010000005">
    <property type="protein sequence ID" value="KAJ3651153.1"/>
    <property type="molecule type" value="Genomic_DNA"/>
</dbReference>
<dbReference type="AlphaFoldDB" id="A0AA38I8J2"/>
<reference evidence="6" key="1">
    <citation type="journal article" date="2023" name="G3 (Bethesda)">
        <title>Whole genome assemblies of Zophobas morio and Tenebrio molitor.</title>
        <authorList>
            <person name="Kaur S."/>
            <person name="Stinson S.A."/>
            <person name="diCenzo G.C."/>
        </authorList>
    </citation>
    <scope>NUCLEOTIDE SEQUENCE</scope>
    <source>
        <strain evidence="6">QUZm001</strain>
    </source>
</reference>
<evidence type="ECO:0000256" key="1">
    <source>
        <dbReference type="ARBA" id="ARBA00004120"/>
    </source>
</evidence>
<comment type="caution">
    <text evidence="6">The sequence shown here is derived from an EMBL/GenBank/DDBJ whole genome shotgun (WGS) entry which is preliminary data.</text>
</comment>
<evidence type="ECO:0000256" key="5">
    <source>
        <dbReference type="ARBA" id="ARBA00023273"/>
    </source>
</evidence>
<dbReference type="PANTHER" id="PTHR12968">
    <property type="entry name" value="B9 DOMAIN-CONTAINING"/>
    <property type="match status" value="1"/>
</dbReference>
<protein>
    <recommendedName>
        <fullName evidence="8">Meckel syndrome type 1 protein</fullName>
    </recommendedName>
</protein>
<proteinExistence type="predicted"/>